<dbReference type="Pfam" id="PF13402">
    <property type="entry name" value="Peptidase_M60"/>
    <property type="match status" value="1"/>
</dbReference>
<gene>
    <name evidence="3" type="ORF">ACFFF6_00325</name>
</gene>
<keyword evidence="4" id="KW-1185">Reference proteome</keyword>
<sequence>MPRGLSRRALLLGAAAAGTVLVAPAITAPQASAASGATTSRTQTVSAFPRAREVGDGRTYQALSASDLNPTGFYLAPDVALEVTVSQATAEEHILVVGAPDAEIDEAKRAVREYPLKKGKVTVTDPFGGPIYWKVIGHRGYLRATLGSAAARMPFFIHGTTTESEFQDQLDARDTPYAELVSSHALVTVQIEAARRFRGEDHARLMSTFEEIIGIEDALAGLDDTSALHARLDHRYHFVTRAAGIEGVGAFATHGHMLFPAPIQDRLLTVDALRLRGWGVYHELGHQHQQTVYKPSALTESTVNWYSLAVNRKFGTLYGQAPRLHVPESTGETVWSSAVPKIGIEGVDFLTTFTIMEQLVMYEQLRLAYGDALFRDVHRLVREEKPEPGDYDDNDYRLGMLVYYLSKAAGADLREYAAAWGIRYRPSIAEDIAALALPQPEQDLTAIRDEDGAALAAQVLASPTLRRANGLG</sequence>
<reference evidence="3 4" key="1">
    <citation type="submission" date="2024-09" db="EMBL/GenBank/DDBJ databases">
        <authorList>
            <person name="Sun Q."/>
            <person name="Mori K."/>
        </authorList>
    </citation>
    <scope>NUCLEOTIDE SEQUENCE [LARGE SCALE GENOMIC DNA]</scope>
    <source>
        <strain evidence="3 4">CICC 10874</strain>
    </source>
</reference>
<evidence type="ECO:0000256" key="1">
    <source>
        <dbReference type="SAM" id="SignalP"/>
    </source>
</evidence>
<protein>
    <submittedName>
        <fullName evidence="3">M60 family metallopeptidase</fullName>
    </submittedName>
</protein>
<dbReference type="Gene3D" id="3.40.390.80">
    <property type="entry name" value="Peptidase M60, enhancin-like domain 2"/>
    <property type="match status" value="1"/>
</dbReference>
<evidence type="ECO:0000313" key="4">
    <source>
        <dbReference type="Proteomes" id="UP001589793"/>
    </source>
</evidence>
<dbReference type="InterPro" id="IPR051244">
    <property type="entry name" value="TCAF"/>
</dbReference>
<accession>A0ABV6R5Y4</accession>
<dbReference type="EMBL" id="JBHLSV010000001">
    <property type="protein sequence ID" value="MFC0672392.1"/>
    <property type="molecule type" value="Genomic_DNA"/>
</dbReference>
<organism evidence="3 4">
    <name type="scientific">Brachybacterium hainanense</name>
    <dbReference type="NCBI Taxonomy" id="1541174"/>
    <lineage>
        <taxon>Bacteria</taxon>
        <taxon>Bacillati</taxon>
        <taxon>Actinomycetota</taxon>
        <taxon>Actinomycetes</taxon>
        <taxon>Micrococcales</taxon>
        <taxon>Dermabacteraceae</taxon>
        <taxon>Brachybacterium</taxon>
    </lineage>
</organism>
<dbReference type="InterPro" id="IPR006311">
    <property type="entry name" value="TAT_signal"/>
</dbReference>
<dbReference type="SMART" id="SM01276">
    <property type="entry name" value="M60-like"/>
    <property type="match status" value="1"/>
</dbReference>
<comment type="caution">
    <text evidence="3">The sequence shown here is derived from an EMBL/GenBank/DDBJ whole genome shotgun (WGS) entry which is preliminary data.</text>
</comment>
<feature type="chain" id="PRO_5045612492" evidence="1">
    <location>
        <begin position="34"/>
        <end position="472"/>
    </location>
</feature>
<dbReference type="Proteomes" id="UP001589793">
    <property type="component" value="Unassembled WGS sequence"/>
</dbReference>
<dbReference type="Pfam" id="PF17291">
    <property type="entry name" value="M60-like_N"/>
    <property type="match status" value="1"/>
</dbReference>
<dbReference type="InterPro" id="IPR042279">
    <property type="entry name" value="Pep_M60_3"/>
</dbReference>
<proteinExistence type="predicted"/>
<dbReference type="PROSITE" id="PS51723">
    <property type="entry name" value="PEPTIDASE_M60"/>
    <property type="match status" value="1"/>
</dbReference>
<dbReference type="PANTHER" id="PTHR15730:SF5">
    <property type="entry name" value="SI:CH211-210B2.2-RELATED"/>
    <property type="match status" value="1"/>
</dbReference>
<dbReference type="Gene3D" id="1.10.390.30">
    <property type="entry name" value="Peptidase M60, enhancin-like domain 3"/>
    <property type="match status" value="1"/>
</dbReference>
<evidence type="ECO:0000313" key="3">
    <source>
        <dbReference type="EMBL" id="MFC0672392.1"/>
    </source>
</evidence>
<dbReference type="InterPro" id="IPR035423">
    <property type="entry name" value="M60-like_N"/>
</dbReference>
<dbReference type="PROSITE" id="PS51318">
    <property type="entry name" value="TAT"/>
    <property type="match status" value="1"/>
</dbReference>
<dbReference type="PANTHER" id="PTHR15730">
    <property type="entry name" value="EXPERIMENTAL AUTOIMMUNE PROSTATITIS ANTIGEN 2-RELATED"/>
    <property type="match status" value="1"/>
</dbReference>
<keyword evidence="1" id="KW-0732">Signal</keyword>
<feature type="domain" description="Peptidase M60" evidence="2">
    <location>
        <begin position="66"/>
        <end position="370"/>
    </location>
</feature>
<feature type="signal peptide" evidence="1">
    <location>
        <begin position="1"/>
        <end position="33"/>
    </location>
</feature>
<name>A0ABV6R5Y4_9MICO</name>
<dbReference type="Gene3D" id="2.60.120.1250">
    <property type="entry name" value="Peptidase M60, enhancin-like domain 1"/>
    <property type="match status" value="1"/>
</dbReference>
<dbReference type="InterPro" id="IPR031161">
    <property type="entry name" value="Peptidase_M60_dom"/>
</dbReference>
<evidence type="ECO:0000259" key="2">
    <source>
        <dbReference type="PROSITE" id="PS51723"/>
    </source>
</evidence>